<organism evidence="1 2">
    <name type="scientific">Hymenolepis diminuta</name>
    <name type="common">Rat tapeworm</name>
    <dbReference type="NCBI Taxonomy" id="6216"/>
    <lineage>
        <taxon>Eukaryota</taxon>
        <taxon>Metazoa</taxon>
        <taxon>Spiralia</taxon>
        <taxon>Lophotrochozoa</taxon>
        <taxon>Platyhelminthes</taxon>
        <taxon>Cestoda</taxon>
        <taxon>Eucestoda</taxon>
        <taxon>Cyclophyllidea</taxon>
        <taxon>Hymenolepididae</taxon>
        <taxon>Hymenolepis</taxon>
    </lineage>
</organism>
<proteinExistence type="predicted"/>
<keyword evidence="2" id="KW-1185">Reference proteome</keyword>
<gene>
    <name evidence="1" type="ORF">WMSIL1_LOCUS729</name>
</gene>
<protein>
    <submittedName>
        <fullName evidence="1">Uncharacterized protein</fullName>
    </submittedName>
</protein>
<evidence type="ECO:0000313" key="2">
    <source>
        <dbReference type="Proteomes" id="UP000321570"/>
    </source>
</evidence>
<evidence type="ECO:0000313" key="1">
    <source>
        <dbReference type="EMBL" id="VUZ39458.1"/>
    </source>
</evidence>
<reference evidence="1 2" key="1">
    <citation type="submission" date="2019-07" db="EMBL/GenBank/DDBJ databases">
        <authorList>
            <person name="Jastrzebski P J."/>
            <person name="Paukszto L."/>
            <person name="Jastrzebski P J."/>
        </authorList>
    </citation>
    <scope>NUCLEOTIDE SEQUENCE [LARGE SCALE GENOMIC DNA]</scope>
    <source>
        <strain evidence="1 2">WMS-il1</strain>
    </source>
</reference>
<dbReference type="AlphaFoldDB" id="A0A564XY32"/>
<accession>A0A564XY32</accession>
<dbReference type="EMBL" id="CABIJS010000016">
    <property type="protein sequence ID" value="VUZ39458.1"/>
    <property type="molecule type" value="Genomic_DNA"/>
</dbReference>
<dbReference type="Proteomes" id="UP000321570">
    <property type="component" value="Unassembled WGS sequence"/>
</dbReference>
<sequence length="106" mass="12223">MIVVEAPPTRLCLGTSPVNTVPSFSYKHPVQLKPTYNYVLTRVLIQVMNINSLSKHARHTQRLSLVRHIFLRSLLHSILPTSWESVLQFVQYILVYSILGVLLHWC</sequence>
<name>A0A564XY32_HYMDI</name>